<comment type="function">
    <text evidence="1">NodD regulates the expression of the nodABCFE genes which encode other nodulation proteins. NodD is also a negative regulator of its own expression. Binds flavonoids as inducers.</text>
</comment>
<dbReference type="InterPro" id="IPR036390">
    <property type="entry name" value="WH_DNA-bd_sf"/>
</dbReference>
<accession>A0A0R3L867</accession>
<dbReference type="STRING" id="280332.CQ12_36615"/>
<comment type="similarity">
    <text evidence="2">Belongs to the LysR transcriptional regulatory family.</text>
</comment>
<dbReference type="PROSITE" id="PS50931">
    <property type="entry name" value="HTH_LYSR"/>
    <property type="match status" value="1"/>
</dbReference>
<dbReference type="EMBL" id="LLXZ01000136">
    <property type="protein sequence ID" value="KRR04116.1"/>
    <property type="molecule type" value="Genomic_DNA"/>
</dbReference>
<evidence type="ECO:0000313" key="8">
    <source>
        <dbReference type="Proteomes" id="UP000050863"/>
    </source>
</evidence>
<reference evidence="7 8" key="1">
    <citation type="submission" date="2014-03" db="EMBL/GenBank/DDBJ databases">
        <title>Bradyrhizobium valentinum sp. nov., isolated from effective nodules of Lupinus mariae-josephae, a lupine endemic of basic-lime soils in Eastern Spain.</title>
        <authorList>
            <person name="Duran D."/>
            <person name="Rey L."/>
            <person name="Navarro A."/>
            <person name="Busquets A."/>
            <person name="Imperial J."/>
            <person name="Ruiz-Argueso T."/>
        </authorList>
    </citation>
    <scope>NUCLEOTIDE SEQUENCE [LARGE SCALE GENOMIC DNA]</scope>
    <source>
        <strain evidence="7 8">PAC68</strain>
    </source>
</reference>
<evidence type="ECO:0000256" key="2">
    <source>
        <dbReference type="ARBA" id="ARBA00009437"/>
    </source>
</evidence>
<feature type="domain" description="HTH lysR-type" evidence="6">
    <location>
        <begin position="5"/>
        <end position="62"/>
    </location>
</feature>
<evidence type="ECO:0000256" key="3">
    <source>
        <dbReference type="ARBA" id="ARBA00023015"/>
    </source>
</evidence>
<evidence type="ECO:0000259" key="6">
    <source>
        <dbReference type="PROSITE" id="PS50931"/>
    </source>
</evidence>
<keyword evidence="8" id="KW-1185">Reference proteome</keyword>
<dbReference type="OrthoDB" id="9791253at2"/>
<dbReference type="InterPro" id="IPR005119">
    <property type="entry name" value="LysR_subst-bd"/>
</dbReference>
<evidence type="ECO:0000256" key="1">
    <source>
        <dbReference type="ARBA" id="ARBA00003502"/>
    </source>
</evidence>
<protein>
    <submittedName>
        <fullName evidence="7">LysR family transcriptional regulator</fullName>
    </submittedName>
</protein>
<name>A0A0R3L867_9BRAD</name>
<dbReference type="PRINTS" id="PR00039">
    <property type="entry name" value="HTHLYSR"/>
</dbReference>
<dbReference type="PANTHER" id="PTHR30126">
    <property type="entry name" value="HTH-TYPE TRANSCRIPTIONAL REGULATOR"/>
    <property type="match status" value="1"/>
</dbReference>
<dbReference type="SUPFAM" id="SSF46785">
    <property type="entry name" value="Winged helix' DNA-binding domain"/>
    <property type="match status" value="1"/>
</dbReference>
<dbReference type="RefSeq" id="WP_057837444.1">
    <property type="nucleotide sequence ID" value="NZ_LLXZ01000136.1"/>
</dbReference>
<evidence type="ECO:0000256" key="4">
    <source>
        <dbReference type="ARBA" id="ARBA00023125"/>
    </source>
</evidence>
<keyword evidence="4" id="KW-0238">DNA-binding</keyword>
<dbReference type="Pfam" id="PF03466">
    <property type="entry name" value="LysR_substrate"/>
    <property type="match status" value="1"/>
</dbReference>
<keyword evidence="3" id="KW-0805">Transcription regulation</keyword>
<dbReference type="Proteomes" id="UP000050863">
    <property type="component" value="Unassembled WGS sequence"/>
</dbReference>
<dbReference type="PANTHER" id="PTHR30126:SF40">
    <property type="entry name" value="HTH-TYPE TRANSCRIPTIONAL REGULATOR GLTR"/>
    <property type="match status" value="1"/>
</dbReference>
<sequence length="332" mass="36388">MNDLPRIQALRCFITVAREGTVSRAATLLHLTQPAVSLQLKGLEENTGLQLFNRTPGGFTLTEAGAALLPLAHRTVSASADFRTAADSLRESLRGTLRVGTIQDPESIRLGTFVRSLATSSKKTEVFLRYGMTDDVLAQIGRGELDVGYYVDATPPECIASGIMSERAIDDGKFQLMPLMRFDYRVIAPRGWSDKVLGKDWADLADLPWIATPYDSAHRRLLDDVFRPTGSLLKRVAFADQEEAMIDFVESGDCLSLARACLLDRVAPKRNIVIADKVALTCDLSFACLASRRHEPMVAQAFSAMQAVWDMKPAGAASTPIEAARSRKSARR</sequence>
<organism evidence="7 8">
    <name type="scientific">Bradyrhizobium jicamae</name>
    <dbReference type="NCBI Taxonomy" id="280332"/>
    <lineage>
        <taxon>Bacteria</taxon>
        <taxon>Pseudomonadati</taxon>
        <taxon>Pseudomonadota</taxon>
        <taxon>Alphaproteobacteria</taxon>
        <taxon>Hyphomicrobiales</taxon>
        <taxon>Nitrobacteraceae</taxon>
        <taxon>Bradyrhizobium</taxon>
    </lineage>
</organism>
<dbReference type="Gene3D" id="3.40.190.10">
    <property type="entry name" value="Periplasmic binding protein-like II"/>
    <property type="match status" value="2"/>
</dbReference>
<dbReference type="GO" id="GO:0003700">
    <property type="term" value="F:DNA-binding transcription factor activity"/>
    <property type="evidence" value="ECO:0007669"/>
    <property type="project" value="InterPro"/>
</dbReference>
<dbReference type="InterPro" id="IPR000847">
    <property type="entry name" value="LysR_HTH_N"/>
</dbReference>
<dbReference type="GO" id="GO:0000976">
    <property type="term" value="F:transcription cis-regulatory region binding"/>
    <property type="evidence" value="ECO:0007669"/>
    <property type="project" value="TreeGrafter"/>
</dbReference>
<dbReference type="SUPFAM" id="SSF53850">
    <property type="entry name" value="Periplasmic binding protein-like II"/>
    <property type="match status" value="1"/>
</dbReference>
<dbReference type="InterPro" id="IPR036388">
    <property type="entry name" value="WH-like_DNA-bd_sf"/>
</dbReference>
<evidence type="ECO:0000313" key="7">
    <source>
        <dbReference type="EMBL" id="KRR04116.1"/>
    </source>
</evidence>
<proteinExistence type="inferred from homology"/>
<comment type="caution">
    <text evidence="7">The sequence shown here is derived from an EMBL/GenBank/DDBJ whole genome shotgun (WGS) entry which is preliminary data.</text>
</comment>
<dbReference type="Gene3D" id="1.10.10.10">
    <property type="entry name" value="Winged helix-like DNA-binding domain superfamily/Winged helix DNA-binding domain"/>
    <property type="match status" value="1"/>
</dbReference>
<evidence type="ECO:0000256" key="5">
    <source>
        <dbReference type="ARBA" id="ARBA00023163"/>
    </source>
</evidence>
<keyword evidence="5" id="KW-0804">Transcription</keyword>
<dbReference type="Pfam" id="PF00126">
    <property type="entry name" value="HTH_1"/>
    <property type="match status" value="1"/>
</dbReference>
<dbReference type="AlphaFoldDB" id="A0A0R3L867"/>
<dbReference type="FunFam" id="1.10.10.10:FF:000001">
    <property type="entry name" value="LysR family transcriptional regulator"/>
    <property type="match status" value="1"/>
</dbReference>
<dbReference type="CDD" id="cd05466">
    <property type="entry name" value="PBP2_LTTR_substrate"/>
    <property type="match status" value="1"/>
</dbReference>
<gene>
    <name evidence="7" type="ORF">CQ12_36615</name>
</gene>